<dbReference type="STRING" id="56857.A0A200QIW8"/>
<feature type="region of interest" description="Disordered" evidence="6">
    <location>
        <begin position="1"/>
        <end position="33"/>
    </location>
</feature>
<reference evidence="8 9" key="1">
    <citation type="journal article" date="2017" name="Mol. Plant">
        <title>The Genome of Medicinal Plant Macleaya cordata Provides New Insights into Benzylisoquinoline Alkaloids Metabolism.</title>
        <authorList>
            <person name="Liu X."/>
            <person name="Liu Y."/>
            <person name="Huang P."/>
            <person name="Ma Y."/>
            <person name="Qing Z."/>
            <person name="Tang Q."/>
            <person name="Cao H."/>
            <person name="Cheng P."/>
            <person name="Zheng Y."/>
            <person name="Yuan Z."/>
            <person name="Zhou Y."/>
            <person name="Liu J."/>
            <person name="Tang Z."/>
            <person name="Zhuo Y."/>
            <person name="Zhang Y."/>
            <person name="Yu L."/>
            <person name="Huang J."/>
            <person name="Yang P."/>
            <person name="Peng Q."/>
            <person name="Zhang J."/>
            <person name="Jiang W."/>
            <person name="Zhang Z."/>
            <person name="Lin K."/>
            <person name="Ro D.K."/>
            <person name="Chen X."/>
            <person name="Xiong X."/>
            <person name="Shang Y."/>
            <person name="Huang S."/>
            <person name="Zeng J."/>
        </authorList>
    </citation>
    <scope>NUCLEOTIDE SEQUENCE [LARGE SCALE GENOMIC DNA]</scope>
    <source>
        <strain evidence="9">cv. BLH2017</strain>
        <tissue evidence="8">Root</tissue>
    </source>
</reference>
<dbReference type="Pfam" id="PF00847">
    <property type="entry name" value="AP2"/>
    <property type="match status" value="1"/>
</dbReference>
<feature type="region of interest" description="Disordered" evidence="6">
    <location>
        <begin position="207"/>
        <end position="242"/>
    </location>
</feature>
<feature type="compositionally biased region" description="Basic residues" evidence="6">
    <location>
        <begin position="1"/>
        <end position="10"/>
    </location>
</feature>
<keyword evidence="9" id="KW-1185">Reference proteome</keyword>
<dbReference type="OMA" id="KMMINNK"/>
<keyword evidence="2" id="KW-0805">Transcription regulation</keyword>
<evidence type="ECO:0000256" key="6">
    <source>
        <dbReference type="SAM" id="MobiDB-lite"/>
    </source>
</evidence>
<dbReference type="FunFam" id="3.30.730.10:FF:000001">
    <property type="entry name" value="Ethylene-responsive transcription factor 2"/>
    <property type="match status" value="1"/>
</dbReference>
<keyword evidence="3" id="KW-0238">DNA-binding</keyword>
<dbReference type="GO" id="GO:0003677">
    <property type="term" value="F:DNA binding"/>
    <property type="evidence" value="ECO:0007669"/>
    <property type="project" value="UniProtKB-KW"/>
</dbReference>
<proteinExistence type="predicted"/>
<dbReference type="PRINTS" id="PR00367">
    <property type="entry name" value="ETHRSPELEMNT"/>
</dbReference>
<dbReference type="InterPro" id="IPR001471">
    <property type="entry name" value="AP2/ERF_dom"/>
</dbReference>
<dbReference type="InParanoid" id="A0A200QIW8"/>
<feature type="domain" description="AP2/ERF" evidence="7">
    <location>
        <begin position="150"/>
        <end position="207"/>
    </location>
</feature>
<evidence type="ECO:0000259" key="7">
    <source>
        <dbReference type="PROSITE" id="PS51032"/>
    </source>
</evidence>
<dbReference type="EMBL" id="MVGT01001902">
    <property type="protein sequence ID" value="OVA10468.1"/>
    <property type="molecule type" value="Genomic_DNA"/>
</dbReference>
<dbReference type="InterPro" id="IPR036955">
    <property type="entry name" value="AP2/ERF_dom_sf"/>
</dbReference>
<feature type="compositionally biased region" description="Low complexity" evidence="6">
    <location>
        <begin position="228"/>
        <end position="242"/>
    </location>
</feature>
<dbReference type="CDD" id="cd00018">
    <property type="entry name" value="AP2"/>
    <property type="match status" value="1"/>
</dbReference>
<dbReference type="Proteomes" id="UP000195402">
    <property type="component" value="Unassembled WGS sequence"/>
</dbReference>
<dbReference type="PANTHER" id="PTHR31190:SF181">
    <property type="entry name" value="OS02G0764700 PROTEIN"/>
    <property type="match status" value="1"/>
</dbReference>
<evidence type="ECO:0000256" key="5">
    <source>
        <dbReference type="ARBA" id="ARBA00023242"/>
    </source>
</evidence>
<evidence type="ECO:0000256" key="1">
    <source>
        <dbReference type="ARBA" id="ARBA00004123"/>
    </source>
</evidence>
<dbReference type="SMART" id="SM00380">
    <property type="entry name" value="AP2"/>
    <property type="match status" value="1"/>
</dbReference>
<dbReference type="Gene3D" id="3.30.730.10">
    <property type="entry name" value="AP2/ERF domain"/>
    <property type="match status" value="1"/>
</dbReference>
<dbReference type="GO" id="GO:0009873">
    <property type="term" value="P:ethylene-activated signaling pathway"/>
    <property type="evidence" value="ECO:0007669"/>
    <property type="project" value="InterPro"/>
</dbReference>
<dbReference type="InterPro" id="IPR044808">
    <property type="entry name" value="ERF_plant"/>
</dbReference>
<comment type="caution">
    <text evidence="8">The sequence shown here is derived from an EMBL/GenBank/DDBJ whole genome shotgun (WGS) entry which is preliminary data.</text>
</comment>
<evidence type="ECO:0000313" key="8">
    <source>
        <dbReference type="EMBL" id="OVA10468.1"/>
    </source>
</evidence>
<evidence type="ECO:0000313" key="9">
    <source>
        <dbReference type="Proteomes" id="UP000195402"/>
    </source>
</evidence>
<dbReference type="OrthoDB" id="642765at2759"/>
<evidence type="ECO:0000256" key="2">
    <source>
        <dbReference type="ARBA" id="ARBA00023015"/>
    </source>
</evidence>
<dbReference type="GO" id="GO:0005634">
    <property type="term" value="C:nucleus"/>
    <property type="evidence" value="ECO:0007669"/>
    <property type="project" value="UniProtKB-SubCell"/>
</dbReference>
<keyword evidence="4" id="KW-0804">Transcription</keyword>
<gene>
    <name evidence="8" type="ORF">BVC80_8983g45</name>
</gene>
<dbReference type="GO" id="GO:0003700">
    <property type="term" value="F:DNA-binding transcription factor activity"/>
    <property type="evidence" value="ECO:0007669"/>
    <property type="project" value="InterPro"/>
</dbReference>
<dbReference type="SUPFAM" id="SSF54171">
    <property type="entry name" value="DNA-binding domain"/>
    <property type="match status" value="1"/>
</dbReference>
<dbReference type="InterPro" id="IPR016177">
    <property type="entry name" value="DNA-bd_dom_sf"/>
</dbReference>
<sequence>MQKPSFKRPKRDGIINRTTTQPSSSSSSALRRLTQDEENSIIVAALKHVMSSSSSSSSAVVDAFDSINTATTCSSSATTSMSSSEQQHPPAAITTAADTVLPLPDAYSCPLCGIDGCLGCNFFEEEKKKKHKMMINNKQQQQQQQPKKKNYRGVRQRPWGKWAAEIRDPRRAARVWLGTFATAEEAARAYDKAAIDFRGPRAKLNFPFPADYSAPTTEISQQNEHHQQQQQQQQQPHIQQQPVQCFSQTETVVVPFAGTISTIISSTRQHNQDEIKHGFWDIDDEIQSWILPTPIANSTSTLDHSQFMNPRNSR</sequence>
<dbReference type="PROSITE" id="PS51032">
    <property type="entry name" value="AP2_ERF"/>
    <property type="match status" value="1"/>
</dbReference>
<evidence type="ECO:0000256" key="4">
    <source>
        <dbReference type="ARBA" id="ARBA00023163"/>
    </source>
</evidence>
<dbReference type="PANTHER" id="PTHR31190">
    <property type="entry name" value="DNA-BINDING DOMAIN"/>
    <property type="match status" value="1"/>
</dbReference>
<accession>A0A200QIW8</accession>
<dbReference type="AlphaFoldDB" id="A0A200QIW8"/>
<evidence type="ECO:0000256" key="3">
    <source>
        <dbReference type="ARBA" id="ARBA00023125"/>
    </source>
</evidence>
<organism evidence="8 9">
    <name type="scientific">Macleaya cordata</name>
    <name type="common">Five-seeded plume-poppy</name>
    <name type="synonym">Bocconia cordata</name>
    <dbReference type="NCBI Taxonomy" id="56857"/>
    <lineage>
        <taxon>Eukaryota</taxon>
        <taxon>Viridiplantae</taxon>
        <taxon>Streptophyta</taxon>
        <taxon>Embryophyta</taxon>
        <taxon>Tracheophyta</taxon>
        <taxon>Spermatophyta</taxon>
        <taxon>Magnoliopsida</taxon>
        <taxon>Ranunculales</taxon>
        <taxon>Papaveraceae</taxon>
        <taxon>Papaveroideae</taxon>
        <taxon>Macleaya</taxon>
    </lineage>
</organism>
<comment type="subcellular location">
    <subcellularLocation>
        <location evidence="1">Nucleus</location>
    </subcellularLocation>
</comment>
<protein>
    <submittedName>
        <fullName evidence="8">AP2/ERF domain</fullName>
    </submittedName>
</protein>
<name>A0A200QIW8_MACCD</name>
<keyword evidence="5" id="KW-0539">Nucleus</keyword>